<feature type="transmembrane region" description="Helical" evidence="2">
    <location>
        <begin position="198"/>
        <end position="218"/>
    </location>
</feature>
<accession>A0A8H5AZ40</accession>
<gene>
    <name evidence="3" type="ORF">D9619_013677</name>
</gene>
<proteinExistence type="predicted"/>
<feature type="transmembrane region" description="Helical" evidence="2">
    <location>
        <begin position="119"/>
        <end position="142"/>
    </location>
</feature>
<feature type="transmembrane region" description="Helical" evidence="2">
    <location>
        <begin position="154"/>
        <end position="177"/>
    </location>
</feature>
<evidence type="ECO:0000256" key="1">
    <source>
        <dbReference type="SAM" id="MobiDB-lite"/>
    </source>
</evidence>
<sequence>MSLVPYLDAVFNPLLVEGFLTGIYFLLFVQAISKLFRKRASRPYIFALIVLWMSCTSSFIFDWARAHNAFVVHSDSPTSILQAFAVFSNTSPFVSVMISNVVSDGILIWRCHTLWKSKLILAILIALLMSSTVFNLLVLFLPASRVQTALLSEALGILLAAVTTLFATFMIALRIILVTRESRGYYSYTKVIEILVESAALQSAVLLFTGIINIVTYISPTEPVVLLAANTLFLRRIIVGIAPTLIAFRVADEKPQTEVGTTTGSGPSPHMAFRQFKRGMDTSTVAQRTWVSTIHFDTAQREDDGGSIHSGIGSEDGLSQRESIEKAMHSTPGYDRV</sequence>
<feature type="transmembrane region" description="Helical" evidence="2">
    <location>
        <begin position="12"/>
        <end position="32"/>
    </location>
</feature>
<dbReference type="EMBL" id="JAACJJ010000047">
    <property type="protein sequence ID" value="KAF5313745.1"/>
    <property type="molecule type" value="Genomic_DNA"/>
</dbReference>
<feature type="compositionally biased region" description="Low complexity" evidence="1">
    <location>
        <begin position="307"/>
        <end position="317"/>
    </location>
</feature>
<keyword evidence="2" id="KW-0472">Membrane</keyword>
<keyword evidence="2" id="KW-1133">Transmembrane helix</keyword>
<organism evidence="3 4">
    <name type="scientific">Psilocybe cf. subviscida</name>
    <dbReference type="NCBI Taxonomy" id="2480587"/>
    <lineage>
        <taxon>Eukaryota</taxon>
        <taxon>Fungi</taxon>
        <taxon>Dikarya</taxon>
        <taxon>Basidiomycota</taxon>
        <taxon>Agaricomycotina</taxon>
        <taxon>Agaricomycetes</taxon>
        <taxon>Agaricomycetidae</taxon>
        <taxon>Agaricales</taxon>
        <taxon>Agaricineae</taxon>
        <taxon>Strophariaceae</taxon>
        <taxon>Psilocybe</taxon>
    </lineage>
</organism>
<dbReference type="AlphaFoldDB" id="A0A8H5AZ40"/>
<dbReference type="OrthoDB" id="3039972at2759"/>
<keyword evidence="4" id="KW-1185">Reference proteome</keyword>
<feature type="region of interest" description="Disordered" evidence="1">
    <location>
        <begin position="301"/>
        <end position="337"/>
    </location>
</feature>
<name>A0A8H5AZ40_9AGAR</name>
<evidence type="ECO:0000313" key="3">
    <source>
        <dbReference type="EMBL" id="KAF5313745.1"/>
    </source>
</evidence>
<comment type="caution">
    <text evidence="3">The sequence shown here is derived from an EMBL/GenBank/DDBJ whole genome shotgun (WGS) entry which is preliminary data.</text>
</comment>
<keyword evidence="2" id="KW-0812">Transmembrane</keyword>
<feature type="transmembrane region" description="Helical" evidence="2">
    <location>
        <begin position="44"/>
        <end position="64"/>
    </location>
</feature>
<feature type="transmembrane region" description="Helical" evidence="2">
    <location>
        <begin position="84"/>
        <end position="107"/>
    </location>
</feature>
<protein>
    <submittedName>
        <fullName evidence="3">Uncharacterized protein</fullName>
    </submittedName>
</protein>
<evidence type="ECO:0000256" key="2">
    <source>
        <dbReference type="SAM" id="Phobius"/>
    </source>
</evidence>
<dbReference type="Proteomes" id="UP000567179">
    <property type="component" value="Unassembled WGS sequence"/>
</dbReference>
<feature type="transmembrane region" description="Helical" evidence="2">
    <location>
        <begin position="224"/>
        <end position="248"/>
    </location>
</feature>
<feature type="compositionally biased region" description="Basic and acidic residues" evidence="1">
    <location>
        <begin position="318"/>
        <end position="328"/>
    </location>
</feature>
<evidence type="ECO:0000313" key="4">
    <source>
        <dbReference type="Proteomes" id="UP000567179"/>
    </source>
</evidence>
<reference evidence="3 4" key="1">
    <citation type="journal article" date="2020" name="ISME J.">
        <title>Uncovering the hidden diversity of litter-decomposition mechanisms in mushroom-forming fungi.</title>
        <authorList>
            <person name="Floudas D."/>
            <person name="Bentzer J."/>
            <person name="Ahren D."/>
            <person name="Johansson T."/>
            <person name="Persson P."/>
            <person name="Tunlid A."/>
        </authorList>
    </citation>
    <scope>NUCLEOTIDE SEQUENCE [LARGE SCALE GENOMIC DNA]</scope>
    <source>
        <strain evidence="3 4">CBS 101986</strain>
    </source>
</reference>